<evidence type="ECO:0000313" key="14">
    <source>
        <dbReference type="Proteomes" id="UP000618754"/>
    </source>
</evidence>
<dbReference type="PANTHER" id="PTHR43690:SF34">
    <property type="entry name" value="ZINC PROTEASE PQQL-LIKE"/>
    <property type="match status" value="1"/>
</dbReference>
<dbReference type="SUPFAM" id="SSF63411">
    <property type="entry name" value="LuxS/MPP-like metallohydrolase"/>
    <property type="match status" value="4"/>
</dbReference>
<dbReference type="InterPro" id="IPR001431">
    <property type="entry name" value="Pept_M16_Zn_BS"/>
</dbReference>
<feature type="domain" description="Peptidase M16 C-terminal" evidence="12">
    <location>
        <begin position="204"/>
        <end position="384"/>
    </location>
</feature>
<keyword evidence="10" id="KW-0732">Signal</keyword>
<evidence type="ECO:0000256" key="10">
    <source>
        <dbReference type="SAM" id="SignalP"/>
    </source>
</evidence>
<dbReference type="Proteomes" id="UP000618754">
    <property type="component" value="Unassembled WGS sequence"/>
</dbReference>
<dbReference type="InterPro" id="IPR007863">
    <property type="entry name" value="Peptidase_M16_C"/>
</dbReference>
<evidence type="ECO:0000256" key="6">
    <source>
        <dbReference type="ARBA" id="ARBA00022833"/>
    </source>
</evidence>
<dbReference type="PROSITE" id="PS00143">
    <property type="entry name" value="INSULINASE"/>
    <property type="match status" value="1"/>
</dbReference>
<dbReference type="InterPro" id="IPR011249">
    <property type="entry name" value="Metalloenz_LuxS/M16"/>
</dbReference>
<name>A0ABR7X906_9SPHI</name>
<feature type="domain" description="Peptidase M16 C-terminal" evidence="12">
    <location>
        <begin position="682"/>
        <end position="855"/>
    </location>
</feature>
<reference evidence="13 14" key="1">
    <citation type="submission" date="2020-09" db="EMBL/GenBank/DDBJ databases">
        <title>Novel species of Mucilaginibacter isolated from a glacier on the Tibetan Plateau.</title>
        <authorList>
            <person name="Liu Q."/>
            <person name="Xin Y.-H."/>
        </authorList>
    </citation>
    <scope>NUCLEOTIDE SEQUENCE [LARGE SCALE GENOMIC DNA]</scope>
    <source>
        <strain evidence="13 14">CGMCC 1.13878</strain>
    </source>
</reference>
<dbReference type="PANTHER" id="PTHR43690">
    <property type="entry name" value="NARDILYSIN"/>
    <property type="match status" value="1"/>
</dbReference>
<evidence type="ECO:0000259" key="12">
    <source>
        <dbReference type="Pfam" id="PF05193"/>
    </source>
</evidence>
<feature type="coiled-coil region" evidence="9">
    <location>
        <begin position="367"/>
        <end position="394"/>
    </location>
</feature>
<dbReference type="Pfam" id="PF05193">
    <property type="entry name" value="Peptidase_M16_C"/>
    <property type="match status" value="2"/>
</dbReference>
<evidence type="ECO:0000256" key="5">
    <source>
        <dbReference type="ARBA" id="ARBA00022801"/>
    </source>
</evidence>
<dbReference type="RefSeq" id="WP_191176917.1">
    <property type="nucleotide sequence ID" value="NZ_JACWMW010000004.1"/>
</dbReference>
<evidence type="ECO:0000256" key="7">
    <source>
        <dbReference type="ARBA" id="ARBA00023049"/>
    </source>
</evidence>
<sequence length="929" mass="104192">MIKKIMSSIVLCVYAAVAPAQTTAISLDAAVRTGKLKNGFTYYIRHNQTPKNRAQFYLVNKVGSILENDDQLGLAHFVEHMTFNGSRNFPKNTMMNYLQSAGVRFGADVNAYTGYDETVYQLPLPTDNEELMSKGLQIVHDWAQSATLDPAELDKERGVILEEKRLGKGATDRLQQQYYPLLFNHSRYAARNPIGTDAILKNFKPATIKQFYHDWYRPDLQALIIVGDIDAVAVEQKVKALFADLKNPVTERKRIVYTIPLTGQNQFIALTDKEVNSTIAEVVIKHQAPVIAAAADYKGLLIRQLFNSMLASRFAELSRRPNPAYLSANAGIKDFLGGLDTYRATVVAKPGELKKGFIAMWYEIERLKALGFNEDELERAKQNLKEQFGNVYRERDKNPSENYVQEYLSHFLKREAAPGIAGEYKLMNTYLPLIKLSDFGGLMNVYLKDNNRDIIITAPADAQKDLPAKEEVDKWIAEAKGISMQRFTTQTSTASLLGAQPVPGKVISEEKDNKEGLTTLILSNGVKVIIKPTAFKNNQIIFRGFSQGGTSLYDDRDYPSAANAASIMAAAGVGNLNANELDRFVADKELEVRPYISERFQGVTGGSSVKDFEVAMSLVYAYLTQPQKDSSLYKTMMDRSRARYYNRANDPGSVYNDTVSAVLGNNNIRRTGPSIKKLDMVNLDRAYQIYKERFANAGSMTFVFTGSIDIATVKPILAKYLGSLPRTQITDEAKDLDIPIPAGEIFKTVYKGKEVKASVLLVYSGKYNYDQRNNILFDALRETLNIRLLETLREEESGVYSPRVELTTAKYPSPTFTLTVQFGCAPANVDKLIATVKTEVAALANNGPSQQNISKWQAEWIRQRELDLNENPWWLNYLVDKLQSGDKPEEYTNDQAFVNAASPAELKDMARKYLQNGNFIKLVLLPEQE</sequence>
<feature type="chain" id="PRO_5045911376" evidence="10">
    <location>
        <begin position="21"/>
        <end position="929"/>
    </location>
</feature>
<proteinExistence type="inferred from homology"/>
<keyword evidence="9" id="KW-0175">Coiled coil</keyword>
<keyword evidence="14" id="KW-1185">Reference proteome</keyword>
<feature type="domain" description="Peptidase M16 N-terminal" evidence="11">
    <location>
        <begin position="47"/>
        <end position="163"/>
    </location>
</feature>
<keyword evidence="7" id="KW-0482">Metalloprotease</keyword>
<comment type="cofactor">
    <cofactor evidence="1">
        <name>Zn(2+)</name>
        <dbReference type="ChEBI" id="CHEBI:29105"/>
    </cofactor>
</comment>
<organism evidence="13 14">
    <name type="scientific">Mucilaginibacter rigui</name>
    <dbReference type="NCBI Taxonomy" id="534635"/>
    <lineage>
        <taxon>Bacteria</taxon>
        <taxon>Pseudomonadati</taxon>
        <taxon>Bacteroidota</taxon>
        <taxon>Sphingobacteriia</taxon>
        <taxon>Sphingobacteriales</taxon>
        <taxon>Sphingobacteriaceae</taxon>
        <taxon>Mucilaginibacter</taxon>
    </lineage>
</organism>
<keyword evidence="6" id="KW-0862">Zinc</keyword>
<accession>A0ABR7X906</accession>
<dbReference type="Gene3D" id="3.30.830.10">
    <property type="entry name" value="Metalloenzyme, LuxS/M16 peptidase-like"/>
    <property type="match status" value="4"/>
</dbReference>
<evidence type="ECO:0000256" key="8">
    <source>
        <dbReference type="RuleBase" id="RU004447"/>
    </source>
</evidence>
<evidence type="ECO:0000256" key="2">
    <source>
        <dbReference type="ARBA" id="ARBA00007261"/>
    </source>
</evidence>
<comment type="similarity">
    <text evidence="2 8">Belongs to the peptidase M16 family.</text>
</comment>
<evidence type="ECO:0000313" key="13">
    <source>
        <dbReference type="EMBL" id="MBD1387068.1"/>
    </source>
</evidence>
<feature type="signal peptide" evidence="10">
    <location>
        <begin position="1"/>
        <end position="20"/>
    </location>
</feature>
<dbReference type="EMBL" id="JACWMW010000004">
    <property type="protein sequence ID" value="MBD1387068.1"/>
    <property type="molecule type" value="Genomic_DNA"/>
</dbReference>
<dbReference type="InterPro" id="IPR050626">
    <property type="entry name" value="Peptidase_M16"/>
</dbReference>
<evidence type="ECO:0000259" key="11">
    <source>
        <dbReference type="Pfam" id="PF00675"/>
    </source>
</evidence>
<evidence type="ECO:0000256" key="4">
    <source>
        <dbReference type="ARBA" id="ARBA00022723"/>
    </source>
</evidence>
<evidence type="ECO:0000256" key="3">
    <source>
        <dbReference type="ARBA" id="ARBA00022670"/>
    </source>
</evidence>
<keyword evidence="4" id="KW-0479">Metal-binding</keyword>
<evidence type="ECO:0000256" key="9">
    <source>
        <dbReference type="SAM" id="Coils"/>
    </source>
</evidence>
<evidence type="ECO:0000256" key="1">
    <source>
        <dbReference type="ARBA" id="ARBA00001947"/>
    </source>
</evidence>
<comment type="caution">
    <text evidence="13">The sequence shown here is derived from an EMBL/GenBank/DDBJ whole genome shotgun (WGS) entry which is preliminary data.</text>
</comment>
<gene>
    <name evidence="13" type="ORF">IDJ75_17410</name>
</gene>
<protein>
    <submittedName>
        <fullName evidence="13">Insulinase family protein</fullName>
    </submittedName>
</protein>
<dbReference type="Pfam" id="PF00675">
    <property type="entry name" value="Peptidase_M16"/>
    <property type="match status" value="1"/>
</dbReference>
<keyword evidence="3" id="KW-0645">Protease</keyword>
<keyword evidence="5" id="KW-0378">Hydrolase</keyword>
<dbReference type="InterPro" id="IPR011765">
    <property type="entry name" value="Pept_M16_N"/>
</dbReference>